<accession>A0A9D1GWV4</accession>
<name>A0A9D1GWV4_9ACTN</name>
<reference evidence="2" key="2">
    <citation type="journal article" date="2021" name="PeerJ">
        <title>Extensive microbial diversity within the chicken gut microbiome revealed by metagenomics and culture.</title>
        <authorList>
            <person name="Gilroy R."/>
            <person name="Ravi A."/>
            <person name="Getino M."/>
            <person name="Pursley I."/>
            <person name="Horton D.L."/>
            <person name="Alikhan N.F."/>
            <person name="Baker D."/>
            <person name="Gharbi K."/>
            <person name="Hall N."/>
            <person name="Watson M."/>
            <person name="Adriaenssens E.M."/>
            <person name="Foster-Nyarko E."/>
            <person name="Jarju S."/>
            <person name="Secka A."/>
            <person name="Antonio M."/>
            <person name="Oren A."/>
            <person name="Chaudhuri R.R."/>
            <person name="La Ragione R."/>
            <person name="Hildebrand F."/>
            <person name="Pallen M.J."/>
        </authorList>
    </citation>
    <scope>NUCLEOTIDE SEQUENCE</scope>
    <source>
        <strain evidence="2">ChiGjej1B1-24693</strain>
    </source>
</reference>
<reference evidence="2" key="1">
    <citation type="submission" date="2020-10" db="EMBL/GenBank/DDBJ databases">
        <authorList>
            <person name="Gilroy R."/>
        </authorList>
    </citation>
    <scope>NUCLEOTIDE SEQUENCE</scope>
    <source>
        <strain evidence="2">ChiGjej1B1-24693</strain>
    </source>
</reference>
<dbReference type="AlphaFoldDB" id="A0A9D1GWV4"/>
<sequence length="116" mass="12472">MNHLTTDELTALADGTLPDDRIDHLADCDQCGEHLSEVAVTLSSVPAPPVPADVAARLADVVEAESRRRTSGEAERADNLEQAAHAKRLSLGSFGDNSPRRALAEKLQPGRRVHSR</sequence>
<evidence type="ECO:0000256" key="1">
    <source>
        <dbReference type="SAM" id="MobiDB-lite"/>
    </source>
</evidence>
<evidence type="ECO:0000313" key="2">
    <source>
        <dbReference type="EMBL" id="HIT74864.1"/>
    </source>
</evidence>
<dbReference type="Proteomes" id="UP000886842">
    <property type="component" value="Unassembled WGS sequence"/>
</dbReference>
<proteinExistence type="predicted"/>
<evidence type="ECO:0008006" key="4">
    <source>
        <dbReference type="Google" id="ProtNLM"/>
    </source>
</evidence>
<evidence type="ECO:0000313" key="3">
    <source>
        <dbReference type="Proteomes" id="UP000886842"/>
    </source>
</evidence>
<organism evidence="2 3">
    <name type="scientific">Candidatus Avipropionibacterium avicola</name>
    <dbReference type="NCBI Taxonomy" id="2840701"/>
    <lineage>
        <taxon>Bacteria</taxon>
        <taxon>Bacillati</taxon>
        <taxon>Actinomycetota</taxon>
        <taxon>Actinomycetes</taxon>
        <taxon>Propionibacteriales</taxon>
        <taxon>Propionibacteriaceae</taxon>
        <taxon>Propionibacteriaceae incertae sedis</taxon>
        <taxon>Candidatus Avipropionibacterium</taxon>
    </lineage>
</organism>
<protein>
    <recommendedName>
        <fullName evidence="4">Anti-sigma factor</fullName>
    </recommendedName>
</protein>
<comment type="caution">
    <text evidence="2">The sequence shown here is derived from an EMBL/GenBank/DDBJ whole genome shotgun (WGS) entry which is preliminary data.</text>
</comment>
<feature type="region of interest" description="Disordered" evidence="1">
    <location>
        <begin position="89"/>
        <end position="116"/>
    </location>
</feature>
<dbReference type="EMBL" id="DVLP01000143">
    <property type="protein sequence ID" value="HIT74864.1"/>
    <property type="molecule type" value="Genomic_DNA"/>
</dbReference>
<gene>
    <name evidence="2" type="ORF">IAA98_04695</name>
</gene>